<feature type="coiled-coil region" evidence="1">
    <location>
        <begin position="791"/>
        <end position="818"/>
    </location>
</feature>
<gene>
    <name evidence="3" type="ORF">GCM10022255_079690</name>
</gene>
<accession>A0ABP8DKW8</accession>
<feature type="compositionally biased region" description="Basic and acidic residues" evidence="2">
    <location>
        <begin position="17"/>
        <end position="29"/>
    </location>
</feature>
<feature type="region of interest" description="Disordered" evidence="2">
    <location>
        <begin position="129"/>
        <end position="153"/>
    </location>
</feature>
<sequence length="835" mass="89979">MSATTAARWARWGKRPGSVDEHGILEHSEPGGTAPAGIEAAIRALPLGGSWSVGGGPGARPWLHFVPVDSGAGAPDDDRARFAVAIVEDIGATDGYGRGTAAVRYTDIPLKTWLATDRPFTAMREALDAPTAAPSPGERASLSLQATPEPLSRTEKRQPKLFEWFLQVAGAVVDGPVAIVSVPDAASLKVRLAMLDTVAALLPAWARAYLSAGTWSTSSQHALRLVFGEGAGPQPTQIPLNIKIDRGESTGRDYSDLLAALMLRRGTDAVAADLAALTTPPDWALVDEAGVLVGALEELRGLEAAVDAADDLDRTTAAVERYPLPRWPADLRDTVDAGLSDPAERPEVAGLWWGKLLVHRPDAADDFGGRYAQQVVALVRSGNTMPAYLLWQVADRLSGATGERVAGEVLASANLPGQFGGVLAWLHKIADARNLGRLRSVLEEHEPVLRAFLLEELRLDTGPRPGRLGRIHTQLAKGKLKLPWLQAWVHGTDPGPLELNNAGLLWAIARVTGPEVALSDGIGYVVSAAIGQHQPGAALWALLRDELRRPLGAAAKPWNRGRADAARVLLDLAVVDAPAPAEPTGDQDVAPYLEGFEIIRARLDPAGPGPDALLTAVVGALLGNWPERLPDEFVRRLEGYAAGPELDRLARLLIDPVKHHPGMSQLSPELWNRLLAAYRADPRGLMLRRLTQDAFTLVKGKHASPADLDALAQRCVEAVASVPAYNVLQAVAPVAKLDHADIDAFLGYYRAHLSRSGRAEVDVRDELRTMLRHITNGVWDKAGQRYRRHRAEQVAERRRGHELELRQLEAQVVALRTAIELDDHELRILDEKGSA</sequence>
<keyword evidence="1" id="KW-0175">Coiled coil</keyword>
<keyword evidence="4" id="KW-1185">Reference proteome</keyword>
<organism evidence="3 4">
    <name type="scientific">Dactylosporangium darangshiense</name>
    <dbReference type="NCBI Taxonomy" id="579108"/>
    <lineage>
        <taxon>Bacteria</taxon>
        <taxon>Bacillati</taxon>
        <taxon>Actinomycetota</taxon>
        <taxon>Actinomycetes</taxon>
        <taxon>Micromonosporales</taxon>
        <taxon>Micromonosporaceae</taxon>
        <taxon>Dactylosporangium</taxon>
    </lineage>
</organism>
<name>A0ABP8DKW8_9ACTN</name>
<dbReference type="Proteomes" id="UP001500620">
    <property type="component" value="Unassembled WGS sequence"/>
</dbReference>
<comment type="caution">
    <text evidence="3">The sequence shown here is derived from an EMBL/GenBank/DDBJ whole genome shotgun (WGS) entry which is preliminary data.</text>
</comment>
<evidence type="ECO:0000313" key="3">
    <source>
        <dbReference type="EMBL" id="GAA4258549.1"/>
    </source>
</evidence>
<reference evidence="4" key="1">
    <citation type="journal article" date="2019" name="Int. J. Syst. Evol. Microbiol.">
        <title>The Global Catalogue of Microorganisms (GCM) 10K type strain sequencing project: providing services to taxonomists for standard genome sequencing and annotation.</title>
        <authorList>
            <consortium name="The Broad Institute Genomics Platform"/>
            <consortium name="The Broad Institute Genome Sequencing Center for Infectious Disease"/>
            <person name="Wu L."/>
            <person name="Ma J."/>
        </authorList>
    </citation>
    <scope>NUCLEOTIDE SEQUENCE [LARGE SCALE GENOMIC DNA]</scope>
    <source>
        <strain evidence="4">JCM 17441</strain>
    </source>
</reference>
<proteinExistence type="predicted"/>
<feature type="region of interest" description="Disordered" evidence="2">
    <location>
        <begin position="1"/>
        <end position="35"/>
    </location>
</feature>
<evidence type="ECO:0000256" key="1">
    <source>
        <dbReference type="SAM" id="Coils"/>
    </source>
</evidence>
<protein>
    <submittedName>
        <fullName evidence="3">Uncharacterized protein</fullName>
    </submittedName>
</protein>
<dbReference type="EMBL" id="BAABAT010000031">
    <property type="protein sequence ID" value="GAA4258549.1"/>
    <property type="molecule type" value="Genomic_DNA"/>
</dbReference>
<dbReference type="RefSeq" id="WP_345135478.1">
    <property type="nucleotide sequence ID" value="NZ_BAABAT010000031.1"/>
</dbReference>
<evidence type="ECO:0000256" key="2">
    <source>
        <dbReference type="SAM" id="MobiDB-lite"/>
    </source>
</evidence>
<evidence type="ECO:0000313" key="4">
    <source>
        <dbReference type="Proteomes" id="UP001500620"/>
    </source>
</evidence>